<feature type="region of interest" description="Disordered" evidence="1">
    <location>
        <begin position="197"/>
        <end position="237"/>
    </location>
</feature>
<keyword evidence="2" id="KW-0812">Transmembrane</keyword>
<evidence type="ECO:0000256" key="2">
    <source>
        <dbReference type="SAM" id="Phobius"/>
    </source>
</evidence>
<feature type="compositionally biased region" description="Basic and acidic residues" evidence="1">
    <location>
        <begin position="215"/>
        <end position="224"/>
    </location>
</feature>
<proteinExistence type="predicted"/>
<reference evidence="3 4" key="1">
    <citation type="submission" date="2014-06" db="EMBL/GenBank/DDBJ databases">
        <authorList>
            <person name="Swart Estienne"/>
        </authorList>
    </citation>
    <scope>NUCLEOTIDE SEQUENCE [LARGE SCALE GENOMIC DNA]</scope>
    <source>
        <strain evidence="3 4">130c</strain>
    </source>
</reference>
<keyword evidence="2" id="KW-0472">Membrane</keyword>
<evidence type="ECO:0000256" key="1">
    <source>
        <dbReference type="SAM" id="MobiDB-lite"/>
    </source>
</evidence>
<name>A0A078AHZ4_STYLE</name>
<gene>
    <name evidence="3" type="primary">Contig8628.g9206</name>
    <name evidence="3" type="ORF">STYLEM_10565</name>
</gene>
<keyword evidence="2" id="KW-1133">Transmembrane helix</keyword>
<feature type="transmembrane region" description="Helical" evidence="2">
    <location>
        <begin position="9"/>
        <end position="39"/>
    </location>
</feature>
<evidence type="ECO:0008006" key="5">
    <source>
        <dbReference type="Google" id="ProtNLM"/>
    </source>
</evidence>
<accession>A0A078AHZ4</accession>
<dbReference type="AlphaFoldDB" id="A0A078AHZ4"/>
<organism evidence="3 4">
    <name type="scientific">Stylonychia lemnae</name>
    <name type="common">Ciliate</name>
    <dbReference type="NCBI Taxonomy" id="5949"/>
    <lineage>
        <taxon>Eukaryota</taxon>
        <taxon>Sar</taxon>
        <taxon>Alveolata</taxon>
        <taxon>Ciliophora</taxon>
        <taxon>Intramacronucleata</taxon>
        <taxon>Spirotrichea</taxon>
        <taxon>Stichotrichia</taxon>
        <taxon>Sporadotrichida</taxon>
        <taxon>Oxytrichidae</taxon>
        <taxon>Stylonychinae</taxon>
        <taxon>Stylonychia</taxon>
    </lineage>
</organism>
<sequence length="258" mass="29777">MKFIRIKSFFLTISVIQSLISGDVLGGFISLFCLIGFFFCWICQCCKYNYQRGTITNKCSCEINRLICKKKTPGFKKENSELVRATQRGIISLPNYEIIRIVAQNNNPIADCNIPIVMGQPELQQTELFPNPVFVNSNQPMFLNSQPIFPPSNNENTYETKIENNQDTNMIVQKNTIMHDNEKQQKYNIAQFPIITHDNQSSNSNQLDSINKNSKNQDTKHEQEQQQPQSITINRQVDHNNVQLSIIQNIKENRDNQL</sequence>
<feature type="compositionally biased region" description="Polar residues" evidence="1">
    <location>
        <begin position="225"/>
        <end position="237"/>
    </location>
</feature>
<dbReference type="EMBL" id="CCKQ01010049">
    <property type="protein sequence ID" value="CDW81546.1"/>
    <property type="molecule type" value="Genomic_DNA"/>
</dbReference>
<evidence type="ECO:0000313" key="3">
    <source>
        <dbReference type="EMBL" id="CDW81546.1"/>
    </source>
</evidence>
<dbReference type="InParanoid" id="A0A078AHZ4"/>
<keyword evidence="4" id="KW-1185">Reference proteome</keyword>
<protein>
    <recommendedName>
        <fullName evidence="5">Transmembrane protein</fullName>
    </recommendedName>
</protein>
<evidence type="ECO:0000313" key="4">
    <source>
        <dbReference type="Proteomes" id="UP000039865"/>
    </source>
</evidence>
<dbReference type="Proteomes" id="UP000039865">
    <property type="component" value="Unassembled WGS sequence"/>
</dbReference>